<organism evidence="3 4">
    <name type="scientific">Actinomadura physcomitrii</name>
    <dbReference type="NCBI Taxonomy" id="2650748"/>
    <lineage>
        <taxon>Bacteria</taxon>
        <taxon>Bacillati</taxon>
        <taxon>Actinomycetota</taxon>
        <taxon>Actinomycetes</taxon>
        <taxon>Streptosporangiales</taxon>
        <taxon>Thermomonosporaceae</taxon>
        <taxon>Actinomadura</taxon>
    </lineage>
</organism>
<accession>A0A6I4MM94</accession>
<evidence type="ECO:0000313" key="3">
    <source>
        <dbReference type="EMBL" id="MWA07308.1"/>
    </source>
</evidence>
<evidence type="ECO:0000256" key="1">
    <source>
        <dbReference type="SAM" id="MobiDB-lite"/>
    </source>
</evidence>
<dbReference type="SUPFAM" id="SSF47413">
    <property type="entry name" value="lambda repressor-like DNA-binding domains"/>
    <property type="match status" value="1"/>
</dbReference>
<dbReference type="GO" id="GO:0003677">
    <property type="term" value="F:DNA binding"/>
    <property type="evidence" value="ECO:0007669"/>
    <property type="project" value="InterPro"/>
</dbReference>
<sequence length="327" mass="36458">MDDTLSGHVITLGHRIGSPRSAVRPQPSPARSRRSPVTSPFVRRQRLATELRTLREQRGITADELSKAIFRSRTTISKLENARCRPDVGDVSNILKALDAPREHAQKIIEIALEANARGWWDNYGDAMGARQRMYANIESGAATIRAYNQTALPGLLQCVEYHWALIELDKIEGSKINYVPEKSVEARIRRQENIFRPGGASVEVIIDEFVLTRLAVPPSIMVTQLRHMVQLVTNEPRFTVLVLPLNARLPPGRLPASAYTIYTFSDPDDPCLVVAETSSCLVHTTPEEVAGYERIHDRLRQATLPALESLSLLTDTADRLNEQAGP</sequence>
<dbReference type="PROSITE" id="PS50943">
    <property type="entry name" value="HTH_CROC1"/>
    <property type="match status" value="1"/>
</dbReference>
<dbReference type="InterPro" id="IPR001387">
    <property type="entry name" value="Cro/C1-type_HTH"/>
</dbReference>
<dbReference type="SMART" id="SM00530">
    <property type="entry name" value="HTH_XRE"/>
    <property type="match status" value="1"/>
</dbReference>
<dbReference type="Gene3D" id="1.10.260.40">
    <property type="entry name" value="lambda repressor-like DNA-binding domains"/>
    <property type="match status" value="1"/>
</dbReference>
<gene>
    <name evidence="3" type="ORF">F8568_044680</name>
</gene>
<protein>
    <submittedName>
        <fullName evidence="3">Helix-turn-helix domain-containing protein</fullName>
    </submittedName>
</protein>
<dbReference type="EMBL" id="WBMS02000070">
    <property type="protein sequence ID" value="MWA07308.1"/>
    <property type="molecule type" value="Genomic_DNA"/>
</dbReference>
<name>A0A6I4MM94_9ACTN</name>
<reference evidence="3" key="1">
    <citation type="submission" date="2019-12" db="EMBL/GenBank/DDBJ databases">
        <title>Actinomadura physcomitrii sp. nov., a novel actinomycete isolated from moss [Physcomitrium sphaericum (Ludw) Fuernr].</title>
        <authorList>
            <person name="Zhuang X."/>
        </authorList>
    </citation>
    <scope>NUCLEOTIDE SEQUENCE [LARGE SCALE GENOMIC DNA]</scope>
    <source>
        <strain evidence="3">LD22</strain>
    </source>
</reference>
<dbReference type="AlphaFoldDB" id="A0A6I4MM94"/>
<dbReference type="Pfam" id="PF13560">
    <property type="entry name" value="HTH_31"/>
    <property type="match status" value="1"/>
</dbReference>
<evidence type="ECO:0000313" key="4">
    <source>
        <dbReference type="Proteomes" id="UP000462055"/>
    </source>
</evidence>
<dbReference type="CDD" id="cd00093">
    <property type="entry name" value="HTH_XRE"/>
    <property type="match status" value="1"/>
</dbReference>
<evidence type="ECO:0000259" key="2">
    <source>
        <dbReference type="PROSITE" id="PS50943"/>
    </source>
</evidence>
<dbReference type="Pfam" id="PF19054">
    <property type="entry name" value="DUF5753"/>
    <property type="match status" value="1"/>
</dbReference>
<dbReference type="Proteomes" id="UP000462055">
    <property type="component" value="Unassembled WGS sequence"/>
</dbReference>
<feature type="domain" description="HTH cro/C1-type" evidence="2">
    <location>
        <begin position="51"/>
        <end position="105"/>
    </location>
</feature>
<dbReference type="InterPro" id="IPR043917">
    <property type="entry name" value="DUF5753"/>
</dbReference>
<proteinExistence type="predicted"/>
<comment type="caution">
    <text evidence="3">The sequence shown here is derived from an EMBL/GenBank/DDBJ whole genome shotgun (WGS) entry which is preliminary data.</text>
</comment>
<dbReference type="InterPro" id="IPR010982">
    <property type="entry name" value="Lambda_DNA-bd_dom_sf"/>
</dbReference>
<keyword evidence="4" id="KW-1185">Reference proteome</keyword>
<feature type="region of interest" description="Disordered" evidence="1">
    <location>
        <begin position="11"/>
        <end position="40"/>
    </location>
</feature>